<organism evidence="1 2">
    <name type="scientific">Chitinophaga agrisoli</name>
    <dbReference type="NCBI Taxonomy" id="2607653"/>
    <lineage>
        <taxon>Bacteria</taxon>
        <taxon>Pseudomonadati</taxon>
        <taxon>Bacteroidota</taxon>
        <taxon>Chitinophagia</taxon>
        <taxon>Chitinophagales</taxon>
        <taxon>Chitinophagaceae</taxon>
        <taxon>Chitinophaga</taxon>
    </lineage>
</organism>
<gene>
    <name evidence="1" type="ORF">F0L74_27865</name>
</gene>
<comment type="caution">
    <text evidence="1">The sequence shown here is derived from an EMBL/GenBank/DDBJ whole genome shotgun (WGS) entry which is preliminary data.</text>
</comment>
<dbReference type="Proteomes" id="UP000324611">
    <property type="component" value="Unassembled WGS sequence"/>
</dbReference>
<accession>A0A5B2VPI2</accession>
<reference evidence="1 2" key="1">
    <citation type="submission" date="2019-09" db="EMBL/GenBank/DDBJ databases">
        <title>Chitinophaga ginsengihumi sp. nov., isolated from soil of ginseng rhizosphere.</title>
        <authorList>
            <person name="Lee J."/>
        </authorList>
    </citation>
    <scope>NUCLEOTIDE SEQUENCE [LARGE SCALE GENOMIC DNA]</scope>
    <source>
        <strain evidence="1 2">BN140078</strain>
    </source>
</reference>
<dbReference type="EMBL" id="VUOC01000004">
    <property type="protein sequence ID" value="KAA2239999.1"/>
    <property type="molecule type" value="Genomic_DNA"/>
</dbReference>
<reference evidence="1 2" key="2">
    <citation type="submission" date="2019-09" db="EMBL/GenBank/DDBJ databases">
        <authorList>
            <person name="Jin C."/>
        </authorList>
    </citation>
    <scope>NUCLEOTIDE SEQUENCE [LARGE SCALE GENOMIC DNA]</scope>
    <source>
        <strain evidence="1 2">BN140078</strain>
    </source>
</reference>
<dbReference type="RefSeq" id="WP_149841176.1">
    <property type="nucleotide sequence ID" value="NZ_VUOC01000004.1"/>
</dbReference>
<evidence type="ECO:0008006" key="3">
    <source>
        <dbReference type="Google" id="ProtNLM"/>
    </source>
</evidence>
<proteinExistence type="predicted"/>
<evidence type="ECO:0000313" key="1">
    <source>
        <dbReference type="EMBL" id="KAA2239999.1"/>
    </source>
</evidence>
<protein>
    <recommendedName>
        <fullName evidence="3">Baseplate J-like protein</fullName>
    </recommendedName>
</protein>
<dbReference type="AlphaFoldDB" id="A0A5B2VPI2"/>
<keyword evidence="2" id="KW-1185">Reference proteome</keyword>
<evidence type="ECO:0000313" key="2">
    <source>
        <dbReference type="Proteomes" id="UP000324611"/>
    </source>
</evidence>
<name>A0A5B2VPI2_9BACT</name>
<sequence>MSNFFEHIQDGISQLERQLEALAPDYVKVDERSPQELLQLLTHLSSQFNYYDFQNRINGNWEEFFHADLVVMLITAGALDFSPFEAAFLRIREDLHNATGDDTLFEHTRELFLLLYRLGMVLMDTLRKLQQSDKTYRIWTYLEQVMGTLEDDMIRLHRFEYQVMQLFPRQVALHGHRLRPLEMTQALRQLYTRAFENPGEGTEVFEGFFSLNAIYDTLRSKFYQITSSAPYYLKNELKDMQHSPHMGLILTFIELYGHLQQLANRLPKRHLDFYYRQVLGLEPLKATPDRVHLFLEAAPLAHTFTIEKGQLLLANTPARKEPLLYTLLDNVKVHNVKIMSQHTLFVSDYLQITAPPGGARDIREAQAYLAIPPVIPAADYEKESTVIKPWPVLGEDQHDLSPSRRTMMDTDMGFIIGSPVMYLHDGNRAFQIKLFFEPDTFAVFVEYVKNFVAVTGRNESVLLTQLLSGAFLLYYTTEKGWDPIGSFSVNSNIDSNTDHCIDINFVLDARDKGWTNFDSKVHGDSISSALPLLKVLLNNASFHHPYSFLRGLLLERVHVKVKVTGHKYFKLQNNIGPLNQDQSFLIFGPQPYVGAYLDIKNSNIFNRFTQDFTIQLEWLNLPRDINGFNAYYEAYEAGLDNTAFKVGISGLGNGRYSPERSKQQLLPLFRTVIDKEGNSYLSDVTVLQNVDFDKLSFTNDMLMSAEWAPDVSIFKEGGVRLELAAPAEAFGHRLFGQVFPEVVMYNAQKGWLPKKKKQVPNMPYSPMLQSISINYTLEHMEALRIVKDEADGDGLDVFHAMPSGNRKIYPATGSNSFPLLPVAPDMANLSIGFDKLYPNEELSLLFQLEEKHYSAAAGGVTPLKWSYLDNNQWIPFERTQLLSDDTNNLLKSGIIKIRVPSGVRNGNTMLDPALYWIRISSAVDPTGNNPRVIGIFPNAVVAERLVTDDGQSLDETLSIAPFSIKKFKTDNKSIQQVWQPFASFGGRPQETETEYYTRVSERLRHKQRPMLGVDIAQVLLQEFPELLIVKSLCIDDSRLRHMPEQPDVSIVVVPAPPKAGGQYNTLEPKVDLATLYRIQGFIQRAISPFVKAEIRNPVYERVKVVCKVRFAGMDDYNDNLYLQKLHEDIKHYLCPWLFDAVHNFKVGSVLYTSEMLNFINRLPYVDYVTSFSLVHFFTERDPRSGAVNSRALDTAMEEVAFISPSIPEGVLIPVQEHLITVLETPLYEQAAALGIDGLQVSTELLVGKDKVGDPTAPADPLDEERLTITIQPK</sequence>